<dbReference type="Proteomes" id="UP000262056">
    <property type="component" value="Unassembled WGS sequence"/>
</dbReference>
<name>A0A656PM33_UNCKA</name>
<evidence type="ECO:0000313" key="1">
    <source>
        <dbReference type="EMBL" id="HCQ40413.1"/>
    </source>
</evidence>
<dbReference type="AlphaFoldDB" id="A0A656PM33"/>
<gene>
    <name evidence="1" type="ORF">DIU24_01730</name>
</gene>
<reference evidence="1 2" key="1">
    <citation type="journal article" date="2018" name="Nat. Biotechnol.">
        <title>A standardized bacterial taxonomy based on genome phylogeny substantially revises the tree of life.</title>
        <authorList>
            <person name="Parks D.H."/>
            <person name="Chuvochina M."/>
            <person name="Waite D.W."/>
            <person name="Rinke C."/>
            <person name="Skarshewski A."/>
            <person name="Chaumeil P.A."/>
            <person name="Hugenholtz P."/>
        </authorList>
    </citation>
    <scope>NUCLEOTIDE SEQUENCE [LARGE SCALE GENOMIC DNA]</scope>
    <source>
        <strain evidence="1">UBA12021</strain>
    </source>
</reference>
<comment type="caution">
    <text evidence="1">The sequence shown here is derived from an EMBL/GenBank/DDBJ whole genome shotgun (WGS) entry which is preliminary data.</text>
</comment>
<protein>
    <submittedName>
        <fullName evidence="1">Uncharacterized protein</fullName>
    </submittedName>
</protein>
<organism evidence="1 2">
    <name type="scientific">candidate division WWE3 bacterium</name>
    <dbReference type="NCBI Taxonomy" id="2053526"/>
    <lineage>
        <taxon>Bacteria</taxon>
        <taxon>Katanobacteria</taxon>
    </lineage>
</organism>
<sequence>MGETKKIKSIFDVDIEAGKGDKELEAVIVQPNPDNKNAISVFLKKVGCDPRKYYDISIFVLEKECGLARLVIEGDNRCAFIRLEGDKVRYYVGATPETVAGVVKNRVLIFLERGFSKLKIEATVGNIVFTAT</sequence>
<proteinExistence type="predicted"/>
<dbReference type="EMBL" id="DQFB01000003">
    <property type="protein sequence ID" value="HCQ40413.1"/>
    <property type="molecule type" value="Genomic_DNA"/>
</dbReference>
<accession>A0A656PM33</accession>
<evidence type="ECO:0000313" key="2">
    <source>
        <dbReference type="Proteomes" id="UP000262056"/>
    </source>
</evidence>